<comment type="caution">
    <text evidence="1">The sequence shown here is derived from an EMBL/GenBank/DDBJ whole genome shotgun (WGS) entry which is preliminary data.</text>
</comment>
<keyword evidence="2" id="KW-1185">Reference proteome</keyword>
<evidence type="ECO:0000313" key="1">
    <source>
        <dbReference type="EMBL" id="KAI4389232.1"/>
    </source>
</evidence>
<evidence type="ECO:0000313" key="2">
    <source>
        <dbReference type="Proteomes" id="UP001057402"/>
    </source>
</evidence>
<reference evidence="2" key="1">
    <citation type="journal article" date="2023" name="Front. Plant Sci.">
        <title>Chromosomal-level genome assembly of Melastoma candidum provides insights into trichome evolution.</title>
        <authorList>
            <person name="Zhong Y."/>
            <person name="Wu W."/>
            <person name="Sun C."/>
            <person name="Zou P."/>
            <person name="Liu Y."/>
            <person name="Dai S."/>
            <person name="Zhou R."/>
        </authorList>
    </citation>
    <scope>NUCLEOTIDE SEQUENCE [LARGE SCALE GENOMIC DNA]</scope>
</reference>
<proteinExistence type="predicted"/>
<organism evidence="1 2">
    <name type="scientific">Melastoma candidum</name>
    <dbReference type="NCBI Taxonomy" id="119954"/>
    <lineage>
        <taxon>Eukaryota</taxon>
        <taxon>Viridiplantae</taxon>
        <taxon>Streptophyta</taxon>
        <taxon>Embryophyta</taxon>
        <taxon>Tracheophyta</taxon>
        <taxon>Spermatophyta</taxon>
        <taxon>Magnoliopsida</taxon>
        <taxon>eudicotyledons</taxon>
        <taxon>Gunneridae</taxon>
        <taxon>Pentapetalae</taxon>
        <taxon>rosids</taxon>
        <taxon>malvids</taxon>
        <taxon>Myrtales</taxon>
        <taxon>Melastomataceae</taxon>
        <taxon>Melastomatoideae</taxon>
        <taxon>Melastomateae</taxon>
        <taxon>Melastoma</taxon>
    </lineage>
</organism>
<dbReference type="EMBL" id="CM042880">
    <property type="protein sequence ID" value="KAI4389232.1"/>
    <property type="molecule type" value="Genomic_DNA"/>
</dbReference>
<protein>
    <submittedName>
        <fullName evidence="1">Uncharacterized protein</fullName>
    </submittedName>
</protein>
<name>A0ACB9SDB5_9MYRT</name>
<dbReference type="Proteomes" id="UP001057402">
    <property type="component" value="Chromosome 1"/>
</dbReference>
<accession>A0ACB9SDB5</accession>
<gene>
    <name evidence="1" type="ORF">MLD38_001480</name>
</gene>
<sequence length="905" mass="99728">MEVGGCSSNKCMNAACSGESTPGDWKRGWPLRSGQFSTLCSKCGSAFEQSNFCDVFHSQDSGWRECTSCGKRLHCGCIASRLLLELLDGGGVNCASCAKTSGLIPMQNEEKGSEFGRLRSQSGEMQSSSTDNLVDGDEVDKVKARKLETKADDLELRYLQQSGYSYTNGSVRQSNEEEGLAFVKENGSSSEPPNGSAIAVRLDSCNEYIGARTIDDGPLQTDLNIFIGAHSGISSRFAGAVTDERDFSKIVSSQSQGQISHHLLPKPPRPFGAAFEPTASNASQVRIARPPAEGRGRSQLLPRYWPRITDQELQQISGDSNSTIVPLFEKVLSASDAGRIGRLVLPKACAEAYFPQISQPEGLPLRIQDVRGKEWMFQFRFWPNNNSRMYVLEGVTPCIQSMQLQAGDTVTFSRMDPEGKLVMGFRKASASTVPQESQLPSLSNGNHTSGARFTSGVENLSTLSGYSGILQSLKGSTDPRWNALSKHLNSSRSDLWWQNIEKNEGVPTWIPPMMGSEKKRARNIGSKSKRLLIDSQDAMELKMTWEEVQDLLRSPPSIQPTFVTIEDYELEEYDAPPVFGKRSFFIVRSPGGQEQWVQCDSCAKWRRLPVDVLLPPVWTCADNIWDQSRCSCSAPDGLSPQELETFVRLEAEHKRRKLDAALRLGQENEPGPDALANAVMVGDSAGDPGTISIAATTKHPRHRAGCSCIVCIQPPSGKGKHKPTCDCTVCMTVKRRFKTMMMRKKKRQSEREAELAPRKVEWGLKDEIEVDSSPGNTNISLDSQILVTHMAGTGRQKIDLNFQPGGDRNLKLGLDRTSMMNLVREASQPLETYMKQNGLVSLVAWRDEAQDTNEVSEGQIQEDCYSEVDAIEKEEVGKEDDEEDNDNDAGEGDSSSPEDSKSTPH</sequence>